<dbReference type="SUPFAM" id="SSF46785">
    <property type="entry name" value="Winged helix' DNA-binding domain"/>
    <property type="match status" value="1"/>
</dbReference>
<dbReference type="CDD" id="cd00092">
    <property type="entry name" value="HTH_CRP"/>
    <property type="match status" value="1"/>
</dbReference>
<dbReference type="Pfam" id="PF13545">
    <property type="entry name" value="HTH_Crp_2"/>
    <property type="match status" value="1"/>
</dbReference>
<dbReference type="PROSITE" id="PS50042">
    <property type="entry name" value="CNMP_BINDING_3"/>
    <property type="match status" value="1"/>
</dbReference>
<dbReference type="InterPro" id="IPR036388">
    <property type="entry name" value="WH-like_DNA-bd_sf"/>
</dbReference>
<dbReference type="SMART" id="SM00100">
    <property type="entry name" value="cNMP"/>
    <property type="match status" value="1"/>
</dbReference>
<dbReference type="InterPro" id="IPR000595">
    <property type="entry name" value="cNMP-bd_dom"/>
</dbReference>
<dbReference type="SMART" id="SM00419">
    <property type="entry name" value="HTH_CRP"/>
    <property type="match status" value="1"/>
</dbReference>
<evidence type="ECO:0000313" key="6">
    <source>
        <dbReference type="EMBL" id="MFC5499418.1"/>
    </source>
</evidence>
<dbReference type="Gene3D" id="2.60.120.10">
    <property type="entry name" value="Jelly Rolls"/>
    <property type="match status" value="1"/>
</dbReference>
<organism evidence="6 7">
    <name type="scientific">Caenimonas terrae</name>
    <dbReference type="NCBI Taxonomy" id="696074"/>
    <lineage>
        <taxon>Bacteria</taxon>
        <taxon>Pseudomonadati</taxon>
        <taxon>Pseudomonadota</taxon>
        <taxon>Betaproteobacteria</taxon>
        <taxon>Burkholderiales</taxon>
        <taxon>Comamonadaceae</taxon>
        <taxon>Caenimonas</taxon>
    </lineage>
</organism>
<dbReference type="InterPro" id="IPR018490">
    <property type="entry name" value="cNMP-bd_dom_sf"/>
</dbReference>
<keyword evidence="1" id="KW-0805">Transcription regulation</keyword>
<gene>
    <name evidence="6" type="ORF">ACFPOE_17870</name>
</gene>
<dbReference type="InterPro" id="IPR012318">
    <property type="entry name" value="HTH_CRP"/>
</dbReference>
<sequence>MPHRSVHLIPAAEGAVRGIQVACSSCNLRELCMPAGLDDHELARIEQLVGSRQKVAKGKPLFRCGQPFGALYAIRAGFFKTCVSAEDGREQVTGFQMAGEVLGLDGIVNNRHGCDAVALEDAQVCVLPFERISELSREIVALQQHLHRIMSREIVRERGVMLLLGSMRSDERLAAFLLNLAQRLQARGFSGSELLLRMTREDIGSYLGLQLETISRTFSRLAEDGLIEVHQRHVRILDEAGLRRLVNAPACG</sequence>
<evidence type="ECO:0000313" key="7">
    <source>
        <dbReference type="Proteomes" id="UP001596037"/>
    </source>
</evidence>
<dbReference type="PANTHER" id="PTHR24567:SF75">
    <property type="entry name" value="FUMARATE AND NITRATE REDUCTION REGULATORY PROTEIN"/>
    <property type="match status" value="1"/>
</dbReference>
<dbReference type="PANTHER" id="PTHR24567">
    <property type="entry name" value="CRP FAMILY TRANSCRIPTIONAL REGULATORY PROTEIN"/>
    <property type="match status" value="1"/>
</dbReference>
<comment type="caution">
    <text evidence="6">The sequence shown here is derived from an EMBL/GenBank/DDBJ whole genome shotgun (WGS) entry which is preliminary data.</text>
</comment>
<dbReference type="PROSITE" id="PS51063">
    <property type="entry name" value="HTH_CRP_2"/>
    <property type="match status" value="1"/>
</dbReference>
<dbReference type="EMBL" id="JBHSMF010000009">
    <property type="protein sequence ID" value="MFC5499418.1"/>
    <property type="molecule type" value="Genomic_DNA"/>
</dbReference>
<dbReference type="InterPro" id="IPR014710">
    <property type="entry name" value="RmlC-like_jellyroll"/>
</dbReference>
<dbReference type="SUPFAM" id="SSF51206">
    <property type="entry name" value="cAMP-binding domain-like"/>
    <property type="match status" value="1"/>
</dbReference>
<reference evidence="7" key="1">
    <citation type="journal article" date="2019" name="Int. J. Syst. Evol. Microbiol.">
        <title>The Global Catalogue of Microorganisms (GCM) 10K type strain sequencing project: providing services to taxonomists for standard genome sequencing and annotation.</title>
        <authorList>
            <consortium name="The Broad Institute Genomics Platform"/>
            <consortium name="The Broad Institute Genome Sequencing Center for Infectious Disease"/>
            <person name="Wu L."/>
            <person name="Ma J."/>
        </authorList>
    </citation>
    <scope>NUCLEOTIDE SEQUENCE [LARGE SCALE GENOMIC DNA]</scope>
    <source>
        <strain evidence="7">CCUG 57401</strain>
    </source>
</reference>
<dbReference type="Gene3D" id="1.10.10.10">
    <property type="entry name" value="Winged helix-like DNA-binding domain superfamily/Winged helix DNA-binding domain"/>
    <property type="match status" value="1"/>
</dbReference>
<dbReference type="Proteomes" id="UP001596037">
    <property type="component" value="Unassembled WGS sequence"/>
</dbReference>
<accession>A0ABW0NJT2</accession>
<dbReference type="InterPro" id="IPR050397">
    <property type="entry name" value="Env_Response_Regulators"/>
</dbReference>
<keyword evidence="7" id="KW-1185">Reference proteome</keyword>
<dbReference type="Pfam" id="PF00027">
    <property type="entry name" value="cNMP_binding"/>
    <property type="match status" value="1"/>
</dbReference>
<evidence type="ECO:0000256" key="3">
    <source>
        <dbReference type="ARBA" id="ARBA00023163"/>
    </source>
</evidence>
<dbReference type="CDD" id="cd00038">
    <property type="entry name" value="CAP_ED"/>
    <property type="match status" value="1"/>
</dbReference>
<feature type="domain" description="Cyclic nucleotide-binding" evidence="4">
    <location>
        <begin position="33"/>
        <end position="111"/>
    </location>
</feature>
<evidence type="ECO:0000259" key="4">
    <source>
        <dbReference type="PROSITE" id="PS50042"/>
    </source>
</evidence>
<keyword evidence="2" id="KW-0238">DNA-binding</keyword>
<evidence type="ECO:0000259" key="5">
    <source>
        <dbReference type="PROSITE" id="PS51063"/>
    </source>
</evidence>
<feature type="domain" description="HTH crp-type" evidence="5">
    <location>
        <begin position="167"/>
        <end position="240"/>
    </location>
</feature>
<dbReference type="PRINTS" id="PR00034">
    <property type="entry name" value="HTHCRP"/>
</dbReference>
<proteinExistence type="predicted"/>
<protein>
    <submittedName>
        <fullName evidence="6">Helix-turn-helix domain-containing protein</fullName>
    </submittedName>
</protein>
<keyword evidence="3" id="KW-0804">Transcription</keyword>
<evidence type="ECO:0000256" key="1">
    <source>
        <dbReference type="ARBA" id="ARBA00023015"/>
    </source>
</evidence>
<dbReference type="InterPro" id="IPR036390">
    <property type="entry name" value="WH_DNA-bd_sf"/>
</dbReference>
<dbReference type="RefSeq" id="WP_376851641.1">
    <property type="nucleotide sequence ID" value="NZ_JBHSMF010000009.1"/>
</dbReference>
<evidence type="ECO:0000256" key="2">
    <source>
        <dbReference type="ARBA" id="ARBA00023125"/>
    </source>
</evidence>
<name>A0ABW0NJT2_9BURK</name>